<keyword evidence="7" id="KW-0378">Hydrolase</keyword>
<comment type="caution">
    <text evidence="18">The sequence shown here is derived from an EMBL/GenBank/DDBJ whole genome shotgun (WGS) entry which is preliminary data.</text>
</comment>
<dbReference type="InterPro" id="IPR000330">
    <property type="entry name" value="SNF2_N"/>
</dbReference>
<dbReference type="PROSITE" id="PS50089">
    <property type="entry name" value="ZF_RING_2"/>
    <property type="match status" value="1"/>
</dbReference>
<protein>
    <submittedName>
        <fullName evidence="18">DNA helicase rad5</fullName>
    </submittedName>
</protein>
<evidence type="ECO:0000256" key="9">
    <source>
        <dbReference type="ARBA" id="ARBA00022833"/>
    </source>
</evidence>
<dbReference type="Gene3D" id="3.30.40.10">
    <property type="entry name" value="Zinc/RING finger domain, C3HC4 (zinc finger)"/>
    <property type="match status" value="1"/>
</dbReference>
<keyword evidence="4" id="KW-0547">Nucleotide-binding</keyword>
<keyword evidence="3" id="KW-0479">Metal-binding</keyword>
<dbReference type="Pfam" id="PF00176">
    <property type="entry name" value="SNF2-rel_dom"/>
    <property type="match status" value="1"/>
</dbReference>
<keyword evidence="19" id="KW-1185">Reference proteome</keyword>
<dbReference type="InterPro" id="IPR013083">
    <property type="entry name" value="Znf_RING/FYVE/PHD"/>
</dbReference>
<feature type="compositionally biased region" description="Polar residues" evidence="14">
    <location>
        <begin position="29"/>
        <end position="42"/>
    </location>
</feature>
<dbReference type="InterPro" id="IPR038718">
    <property type="entry name" value="SNF2-like_sf"/>
</dbReference>
<keyword evidence="10" id="KW-0067">ATP-binding</keyword>
<feature type="region of interest" description="Disordered" evidence="14">
    <location>
        <begin position="151"/>
        <end position="175"/>
    </location>
</feature>
<evidence type="ECO:0000259" key="17">
    <source>
        <dbReference type="PROSITE" id="PS51194"/>
    </source>
</evidence>
<feature type="region of interest" description="Disordered" evidence="14">
    <location>
        <begin position="1"/>
        <end position="99"/>
    </location>
</feature>
<dbReference type="Pfam" id="PF00271">
    <property type="entry name" value="Helicase_C"/>
    <property type="match status" value="1"/>
</dbReference>
<organism evidence="18 19">
    <name type="scientific">Diaporthe australafricana</name>
    <dbReference type="NCBI Taxonomy" id="127596"/>
    <lineage>
        <taxon>Eukaryota</taxon>
        <taxon>Fungi</taxon>
        <taxon>Dikarya</taxon>
        <taxon>Ascomycota</taxon>
        <taxon>Pezizomycotina</taxon>
        <taxon>Sordariomycetes</taxon>
        <taxon>Sordariomycetidae</taxon>
        <taxon>Diaporthales</taxon>
        <taxon>Diaporthaceae</taxon>
        <taxon>Diaporthe</taxon>
    </lineage>
</organism>
<dbReference type="GO" id="GO:0004386">
    <property type="term" value="F:helicase activity"/>
    <property type="evidence" value="ECO:0007669"/>
    <property type="project" value="UniProtKB-KW"/>
</dbReference>
<keyword evidence="9" id="KW-0862">Zinc</keyword>
<sequence length="1140" mass="128105">MEPHANGEPPAKKRRFFTDPDEHVAFSDASGSTGPAPAQSSKPRFFKDADADADAHPRNLKQTDQTEVLRERAPESEPANHGSSIAEAGPSNQGGASLGFDQETFESFVGDKVQPDVLELIRNNCGNNIERAVNMYFDGTWKKFKTKAKPTAVQTSIARNPKPQQPKPPDNQSIATLPSTPDFRYIGSFGVEGWATRSGANLLKYGDTVKIERQKTQPLKRQRVDVIVRFTDHKGSEVGRLAKDSANWISTLMDQKCCKFDATCVYAPERLRTNDTVFIQLRCYFLKSAFHRPGFKLPDNRSTGLYEEKETTEERDLRLRQVALVRLFQEINLNPSKLSAAAARHSRQGLLDAAEMAEKQEKEPAKTKKPDKAEKSGSSTPSEDEDGTELEQDQLDSLYKKAQSFDFDTPEAEPAKTFAMTLRPYQKQALHWMLSKEKNEKEKRREVSMHPLWEEYAWPIKDADDKDLPRVADQPCFYMNPYSGDLSLEFPVQEQHCLGGVLADEMGLGKTIQMLSLVHSHRSKVAIEARDSSANGTGSVNNLPRLPSSAAGVVSAPCTTLVVAPMSLLAQWQSETENASKEGTLKSMVYYGSDKVADLRTLCCEANASSAPDVIITSYGVVLSEFTQTASKGGSMDGHRGLFSLNFFRIILDEAHNIKNRQSKTAKACYDLSAEHRWVLTGTPIVNKLEDLFSLVRFLRVEPWNNFSFWRTFITVPFESGNFVKALDVVQTVLEPLVMRRTKDMKTPDGTPLVDLPPKSIEVVDIELSETERQIYDYVYTRAKRTFQENVQAGTVMKAFTTIFAQLLRLRQTCCHPTLVRNQDIVADEEEAGAAADAVAGLADDMDLSALIERFTADTDDEKDANAFGAHVLKQIRDEAANECPICCEEPMIEQTVTGCWHSACKKCLLDYINHQTDRHEVPKCFNCREVISSRDLFEVVRHDDDPELKSGQTTPRISLQRVGINSSSAKVVSLIKHLRALRRDNPKMKSVVFSQFTSFMTLIEPALDKANMQFLRLDGSMAQKARATVLDRFRDSKKFTVLLLSLKAGGVGLNLTSAKRVFMMDPWWSFAVEAQAIDRVHRMGQEEEVKVYRFIVKDSVEERMLRVQERKKFIATSLGMMNDEDKKTQRIEDIKELLS</sequence>
<dbReference type="SUPFAM" id="SSF57850">
    <property type="entry name" value="RING/U-box"/>
    <property type="match status" value="1"/>
</dbReference>
<evidence type="ECO:0000256" key="3">
    <source>
        <dbReference type="ARBA" id="ARBA00022723"/>
    </source>
</evidence>
<comment type="similarity">
    <text evidence="2">Belongs to the SNF2/RAD54 helicase family.</text>
</comment>
<evidence type="ECO:0000256" key="14">
    <source>
        <dbReference type="SAM" id="MobiDB-lite"/>
    </source>
</evidence>
<dbReference type="CDD" id="cd18793">
    <property type="entry name" value="SF2_C_SNF"/>
    <property type="match status" value="1"/>
</dbReference>
<feature type="region of interest" description="Disordered" evidence="14">
    <location>
        <begin position="356"/>
        <end position="391"/>
    </location>
</feature>
<dbReference type="SUPFAM" id="SSF52540">
    <property type="entry name" value="P-loop containing nucleoside triphosphate hydrolases"/>
    <property type="match status" value="2"/>
</dbReference>
<proteinExistence type="inferred from homology"/>
<reference evidence="18 19" key="1">
    <citation type="journal article" date="2024" name="IMA Fungus">
        <title>IMA Genome - F19 : A genome assembly and annotation guide to empower mycologists, including annotated draft genome sequences of Ceratocystis pirilliformis, Diaporthe australafricana, Fusarium ophioides, Paecilomyces lecythidis, and Sporothrix stenoceras.</title>
        <authorList>
            <person name="Aylward J."/>
            <person name="Wilson A.M."/>
            <person name="Visagie C.M."/>
            <person name="Spraker J."/>
            <person name="Barnes I."/>
            <person name="Buitendag C."/>
            <person name="Ceriani C."/>
            <person name="Del Mar Angel L."/>
            <person name="du Plessis D."/>
            <person name="Fuchs T."/>
            <person name="Gasser K."/>
            <person name="Kramer D."/>
            <person name="Li W."/>
            <person name="Munsamy K."/>
            <person name="Piso A."/>
            <person name="Price J.L."/>
            <person name="Sonnekus B."/>
            <person name="Thomas C."/>
            <person name="van der Nest A."/>
            <person name="van Dijk A."/>
            <person name="van Heerden A."/>
            <person name="van Vuuren N."/>
            <person name="Yilmaz N."/>
            <person name="Duong T.A."/>
            <person name="van der Merwe N.A."/>
            <person name="Wingfield M.J."/>
            <person name="Wingfield B.D."/>
        </authorList>
    </citation>
    <scope>NUCLEOTIDE SEQUENCE [LARGE SCALE GENOMIC DNA]</scope>
    <source>
        <strain evidence="18 19">CMW 18300</strain>
    </source>
</reference>
<keyword evidence="12" id="KW-0539">Nucleus</keyword>
<dbReference type="SMART" id="SM00910">
    <property type="entry name" value="HIRAN"/>
    <property type="match status" value="1"/>
</dbReference>
<dbReference type="PROSITE" id="PS51194">
    <property type="entry name" value="HELICASE_CTER"/>
    <property type="match status" value="1"/>
</dbReference>
<feature type="compositionally biased region" description="Acidic residues" evidence="14">
    <location>
        <begin position="382"/>
        <end position="391"/>
    </location>
</feature>
<gene>
    <name evidence="18" type="primary">RAD5</name>
    <name evidence="18" type="ORF">Daus18300_001447</name>
</gene>
<evidence type="ECO:0000256" key="7">
    <source>
        <dbReference type="ARBA" id="ARBA00022801"/>
    </source>
</evidence>
<evidence type="ECO:0000256" key="10">
    <source>
        <dbReference type="ARBA" id="ARBA00022840"/>
    </source>
</evidence>
<keyword evidence="11" id="KW-0234">DNA repair</keyword>
<dbReference type="InterPro" id="IPR049730">
    <property type="entry name" value="SNF2/RAD54-like_C"/>
</dbReference>
<evidence type="ECO:0000256" key="12">
    <source>
        <dbReference type="ARBA" id="ARBA00023242"/>
    </source>
</evidence>
<dbReference type="SMART" id="SM00490">
    <property type="entry name" value="HELICc"/>
    <property type="match status" value="1"/>
</dbReference>
<evidence type="ECO:0000259" key="16">
    <source>
        <dbReference type="PROSITE" id="PS51192"/>
    </source>
</evidence>
<dbReference type="InterPro" id="IPR014905">
    <property type="entry name" value="HIRAN"/>
</dbReference>
<dbReference type="Gene3D" id="3.40.50.10810">
    <property type="entry name" value="Tandem AAA-ATPase domain"/>
    <property type="match status" value="1"/>
</dbReference>
<dbReference type="PANTHER" id="PTHR45626:SF22">
    <property type="entry name" value="DNA REPAIR PROTEIN RAD5"/>
    <property type="match status" value="1"/>
</dbReference>
<feature type="compositionally biased region" description="Basic and acidic residues" evidence="14">
    <location>
        <begin position="16"/>
        <end position="25"/>
    </location>
</feature>
<dbReference type="InterPro" id="IPR001841">
    <property type="entry name" value="Znf_RING"/>
</dbReference>
<dbReference type="InterPro" id="IPR001650">
    <property type="entry name" value="Helicase_C-like"/>
</dbReference>
<dbReference type="PANTHER" id="PTHR45626">
    <property type="entry name" value="TRANSCRIPTION TERMINATION FACTOR 2-RELATED"/>
    <property type="match status" value="1"/>
</dbReference>
<name>A0ABR3XX28_9PEZI</name>
<comment type="subcellular location">
    <subcellularLocation>
        <location evidence="1">Nucleus</location>
    </subcellularLocation>
</comment>
<evidence type="ECO:0000256" key="6">
    <source>
        <dbReference type="ARBA" id="ARBA00022771"/>
    </source>
</evidence>
<evidence type="ECO:0000259" key="15">
    <source>
        <dbReference type="PROSITE" id="PS50089"/>
    </source>
</evidence>
<accession>A0ABR3XX28</accession>
<dbReference type="PROSITE" id="PS51192">
    <property type="entry name" value="HELICASE_ATP_BIND_1"/>
    <property type="match status" value="1"/>
</dbReference>
<dbReference type="EMBL" id="JAWRVE010000008">
    <property type="protein sequence ID" value="KAL1880084.1"/>
    <property type="molecule type" value="Genomic_DNA"/>
</dbReference>
<dbReference type="Proteomes" id="UP001583177">
    <property type="component" value="Unassembled WGS sequence"/>
</dbReference>
<dbReference type="SMART" id="SM00487">
    <property type="entry name" value="DEXDc"/>
    <property type="match status" value="1"/>
</dbReference>
<dbReference type="InterPro" id="IPR027417">
    <property type="entry name" value="P-loop_NTPase"/>
</dbReference>
<dbReference type="Gene3D" id="3.40.50.300">
    <property type="entry name" value="P-loop containing nucleotide triphosphate hydrolases"/>
    <property type="match status" value="2"/>
</dbReference>
<evidence type="ECO:0000256" key="1">
    <source>
        <dbReference type="ARBA" id="ARBA00004123"/>
    </source>
</evidence>
<evidence type="ECO:0000256" key="2">
    <source>
        <dbReference type="ARBA" id="ARBA00007025"/>
    </source>
</evidence>
<evidence type="ECO:0000256" key="5">
    <source>
        <dbReference type="ARBA" id="ARBA00022763"/>
    </source>
</evidence>
<evidence type="ECO:0000256" key="8">
    <source>
        <dbReference type="ARBA" id="ARBA00022806"/>
    </source>
</evidence>
<feature type="compositionally biased region" description="Basic and acidic residues" evidence="14">
    <location>
        <begin position="356"/>
        <end position="375"/>
    </location>
</feature>
<evidence type="ECO:0000256" key="4">
    <source>
        <dbReference type="ARBA" id="ARBA00022741"/>
    </source>
</evidence>
<keyword evidence="8 18" id="KW-0347">Helicase</keyword>
<keyword evidence="5" id="KW-0227">DNA damage</keyword>
<dbReference type="InterPro" id="IPR014001">
    <property type="entry name" value="Helicase_ATP-bd"/>
</dbReference>
<feature type="compositionally biased region" description="Basic and acidic residues" evidence="14">
    <location>
        <begin position="45"/>
        <end position="57"/>
    </location>
</feature>
<dbReference type="CDD" id="cd18008">
    <property type="entry name" value="DEXDc_SHPRH-like"/>
    <property type="match status" value="1"/>
</dbReference>
<evidence type="ECO:0000313" key="19">
    <source>
        <dbReference type="Proteomes" id="UP001583177"/>
    </source>
</evidence>
<feature type="domain" description="Helicase C-terminal" evidence="17">
    <location>
        <begin position="974"/>
        <end position="1130"/>
    </location>
</feature>
<dbReference type="Pfam" id="PF24975">
    <property type="entry name" value="UBA_Rad5"/>
    <property type="match status" value="1"/>
</dbReference>
<dbReference type="InterPro" id="IPR050628">
    <property type="entry name" value="SNF2_RAD54_helicase_TF"/>
</dbReference>
<keyword evidence="6 13" id="KW-0863">Zinc-finger</keyword>
<feature type="domain" description="Helicase ATP-binding" evidence="16">
    <location>
        <begin position="491"/>
        <end position="702"/>
    </location>
</feature>
<evidence type="ECO:0000256" key="11">
    <source>
        <dbReference type="ARBA" id="ARBA00023204"/>
    </source>
</evidence>
<feature type="domain" description="RING-type" evidence="15">
    <location>
        <begin position="884"/>
        <end position="929"/>
    </location>
</feature>
<dbReference type="Pfam" id="PF08797">
    <property type="entry name" value="HIRAN"/>
    <property type="match status" value="1"/>
</dbReference>
<evidence type="ECO:0000256" key="13">
    <source>
        <dbReference type="PROSITE-ProRule" id="PRU00175"/>
    </source>
</evidence>
<evidence type="ECO:0000313" key="18">
    <source>
        <dbReference type="EMBL" id="KAL1880084.1"/>
    </source>
</evidence>